<reference evidence="1" key="1">
    <citation type="submission" date="2018-01" db="EMBL/GenBank/DDBJ databases">
        <title>An insight into the sialome of Amazonian anophelines.</title>
        <authorList>
            <person name="Ribeiro J.M."/>
            <person name="Scarpassa V."/>
            <person name="Calvo E."/>
        </authorList>
    </citation>
    <scope>NUCLEOTIDE SEQUENCE</scope>
    <source>
        <tissue evidence="1">Salivary glands</tissue>
    </source>
</reference>
<protein>
    <submittedName>
        <fullName evidence="1">Uncharacterized protein</fullName>
    </submittedName>
</protein>
<evidence type="ECO:0000313" key="1">
    <source>
        <dbReference type="EMBL" id="MBW64115.1"/>
    </source>
</evidence>
<dbReference type="AlphaFoldDB" id="A0A2M4CFV5"/>
<name>A0A2M4CFV5_9DIPT</name>
<proteinExistence type="predicted"/>
<sequence length="66" mass="8017">MLVMFLRLLSCTRCVPGRVDCGMLFLWRIWSYRWKSYGLLGLWMVVLRRWCTVGHISWECYSDRLP</sequence>
<organism evidence="1">
    <name type="scientific">Anopheles marajoara</name>
    <dbReference type="NCBI Taxonomy" id="58244"/>
    <lineage>
        <taxon>Eukaryota</taxon>
        <taxon>Metazoa</taxon>
        <taxon>Ecdysozoa</taxon>
        <taxon>Arthropoda</taxon>
        <taxon>Hexapoda</taxon>
        <taxon>Insecta</taxon>
        <taxon>Pterygota</taxon>
        <taxon>Neoptera</taxon>
        <taxon>Endopterygota</taxon>
        <taxon>Diptera</taxon>
        <taxon>Nematocera</taxon>
        <taxon>Culicoidea</taxon>
        <taxon>Culicidae</taxon>
        <taxon>Anophelinae</taxon>
        <taxon>Anopheles</taxon>
    </lineage>
</organism>
<accession>A0A2M4CFV5</accession>
<dbReference type="EMBL" id="GGFJ01014974">
    <property type="protein sequence ID" value="MBW64115.1"/>
    <property type="molecule type" value="Transcribed_RNA"/>
</dbReference>